<feature type="non-terminal residue" evidence="2">
    <location>
        <position position="56"/>
    </location>
</feature>
<keyword evidence="1" id="KW-0732">Signal</keyword>
<evidence type="ECO:0000313" key="2">
    <source>
        <dbReference type="EMBL" id="HIQ60304.1"/>
    </source>
</evidence>
<reference evidence="2" key="2">
    <citation type="journal article" date="2021" name="PeerJ">
        <title>Extensive microbial diversity within the chicken gut microbiome revealed by metagenomics and culture.</title>
        <authorList>
            <person name="Gilroy R."/>
            <person name="Ravi A."/>
            <person name="Getino M."/>
            <person name="Pursley I."/>
            <person name="Horton D.L."/>
            <person name="Alikhan N.F."/>
            <person name="Baker D."/>
            <person name="Gharbi K."/>
            <person name="Hall N."/>
            <person name="Watson M."/>
            <person name="Adriaenssens E.M."/>
            <person name="Foster-Nyarko E."/>
            <person name="Jarju S."/>
            <person name="Secka A."/>
            <person name="Antonio M."/>
            <person name="Oren A."/>
            <person name="Chaudhuri R.R."/>
            <person name="La Ragione R."/>
            <person name="Hildebrand F."/>
            <person name="Pallen M.J."/>
        </authorList>
    </citation>
    <scope>NUCLEOTIDE SEQUENCE</scope>
    <source>
        <strain evidence="2">ChiGjej2B2-12916</strain>
    </source>
</reference>
<feature type="signal peptide" evidence="1">
    <location>
        <begin position="1"/>
        <end position="27"/>
    </location>
</feature>
<dbReference type="AlphaFoldDB" id="A0A9D1CH69"/>
<comment type="caution">
    <text evidence="2">The sequence shown here is derived from an EMBL/GenBank/DDBJ whole genome shotgun (WGS) entry which is preliminary data.</text>
</comment>
<reference evidence="2" key="1">
    <citation type="submission" date="2020-10" db="EMBL/GenBank/DDBJ databases">
        <authorList>
            <person name="Gilroy R."/>
        </authorList>
    </citation>
    <scope>NUCLEOTIDE SEQUENCE</scope>
    <source>
        <strain evidence="2">ChiGjej2B2-12916</strain>
    </source>
</reference>
<evidence type="ECO:0000256" key="1">
    <source>
        <dbReference type="SAM" id="SignalP"/>
    </source>
</evidence>
<evidence type="ECO:0000313" key="3">
    <source>
        <dbReference type="Proteomes" id="UP000886879"/>
    </source>
</evidence>
<dbReference type="EMBL" id="DVFO01000013">
    <property type="protein sequence ID" value="HIQ60304.1"/>
    <property type="molecule type" value="Genomic_DNA"/>
</dbReference>
<protein>
    <submittedName>
        <fullName evidence="2">Uncharacterized protein</fullName>
    </submittedName>
</protein>
<proteinExistence type="predicted"/>
<gene>
    <name evidence="2" type="ORF">IAD31_01695</name>
</gene>
<sequence length="56" mass="5911">MKQKMHRFTAMGLALCAALGLSGTALAYTPQDATIDYGRTASLTVTKYDLTAATQA</sequence>
<name>A0A9D1CH69_9FIRM</name>
<organism evidence="2 3">
    <name type="scientific">Candidatus Enterenecus faecium</name>
    <dbReference type="NCBI Taxonomy" id="2840780"/>
    <lineage>
        <taxon>Bacteria</taxon>
        <taxon>Bacillati</taxon>
        <taxon>Bacillota</taxon>
        <taxon>Clostridia</taxon>
        <taxon>Eubacteriales</taxon>
        <taxon>Candidatus Enterenecus</taxon>
    </lineage>
</organism>
<dbReference type="Proteomes" id="UP000886879">
    <property type="component" value="Unassembled WGS sequence"/>
</dbReference>
<feature type="chain" id="PRO_5039236199" evidence="1">
    <location>
        <begin position="28"/>
        <end position="56"/>
    </location>
</feature>
<accession>A0A9D1CH69</accession>